<evidence type="ECO:0000313" key="1">
    <source>
        <dbReference type="EMBL" id="MBK1871585.1"/>
    </source>
</evidence>
<dbReference type="Proteomes" id="UP000616151">
    <property type="component" value="Unassembled WGS sequence"/>
</dbReference>
<gene>
    <name evidence="1" type="ORF">JHL16_34785</name>
</gene>
<evidence type="ECO:0000313" key="2">
    <source>
        <dbReference type="Proteomes" id="UP000616151"/>
    </source>
</evidence>
<name>A0ACC5RGJ0_9HYPH</name>
<reference evidence="1" key="1">
    <citation type="submission" date="2021-01" db="EMBL/GenBank/DDBJ databases">
        <authorList>
            <person name="Sun Q."/>
        </authorList>
    </citation>
    <scope>NUCLEOTIDE SEQUENCE</scope>
    <source>
        <strain evidence="1">YIM B02566</strain>
    </source>
</reference>
<accession>A0ACC5RGJ0</accession>
<organism evidence="1 2">
    <name type="scientific">Taklimakanibacter albus</name>
    <dbReference type="NCBI Taxonomy" id="2800327"/>
    <lineage>
        <taxon>Bacteria</taxon>
        <taxon>Pseudomonadati</taxon>
        <taxon>Pseudomonadota</taxon>
        <taxon>Alphaproteobacteria</taxon>
        <taxon>Hyphomicrobiales</taxon>
        <taxon>Aestuariivirgaceae</taxon>
        <taxon>Taklimakanibacter</taxon>
    </lineage>
</organism>
<dbReference type="EMBL" id="JAENHL010000009">
    <property type="protein sequence ID" value="MBK1871585.1"/>
    <property type="molecule type" value="Genomic_DNA"/>
</dbReference>
<keyword evidence="2" id="KW-1185">Reference proteome</keyword>
<sequence>MAFAFDTLGYSQRLRDAGIKQAQAEAHAEAARDFIMAELVTRKDLETALKGQSQGLIIWLGSMMIVAVGILATLIKLL</sequence>
<comment type="caution">
    <text evidence="1">The sequence shown here is derived from an EMBL/GenBank/DDBJ whole genome shotgun (WGS) entry which is preliminary data.</text>
</comment>
<protein>
    <submittedName>
        <fullName evidence="1">Uncharacterized protein</fullName>
    </submittedName>
</protein>
<proteinExistence type="predicted"/>